<dbReference type="PANTHER" id="PTHR24247:SF228">
    <property type="entry name" value="5-HYDROXYTRYPTAMINE (SEROTONIN) RECEPTOR 2A, ISOFORM B"/>
    <property type="match status" value="1"/>
</dbReference>
<comment type="subcellular location">
    <subcellularLocation>
        <location evidence="1">Cell membrane</location>
        <topology evidence="1">Multi-pass membrane protein</topology>
    </subcellularLocation>
</comment>
<dbReference type="GO" id="GO:0030425">
    <property type="term" value="C:dendrite"/>
    <property type="evidence" value="ECO:0007669"/>
    <property type="project" value="TreeGrafter"/>
</dbReference>
<feature type="transmembrane region" description="Helical" evidence="11">
    <location>
        <begin position="369"/>
        <end position="395"/>
    </location>
</feature>
<evidence type="ECO:0000256" key="7">
    <source>
        <dbReference type="ARBA" id="ARBA00023136"/>
    </source>
</evidence>
<keyword evidence="4 11" id="KW-0812">Transmembrane</keyword>
<reference evidence="13 14" key="1">
    <citation type="submission" date="2014-07" db="EMBL/GenBank/DDBJ databases">
        <title>Genomic and transcriptomic analysis on Apis cerana provide comprehensive insights into honey bee biology.</title>
        <authorList>
            <person name="Diao Q."/>
            <person name="Sun L."/>
            <person name="Zheng H."/>
            <person name="Zheng H."/>
            <person name="Xu S."/>
            <person name="Wang S."/>
            <person name="Zeng Z."/>
            <person name="Hu F."/>
            <person name="Su S."/>
            <person name="Wu J."/>
        </authorList>
    </citation>
    <scope>NUCLEOTIDE SEQUENCE [LARGE SCALE GENOMIC DNA]</scope>
    <source>
        <tissue evidence="13">Pupae without intestine</tissue>
    </source>
</reference>
<dbReference type="GO" id="GO:0005886">
    <property type="term" value="C:plasma membrane"/>
    <property type="evidence" value="ECO:0007669"/>
    <property type="project" value="UniProtKB-SubCell"/>
</dbReference>
<evidence type="ECO:0000256" key="8">
    <source>
        <dbReference type="ARBA" id="ARBA00023157"/>
    </source>
</evidence>
<feature type="transmembrane region" description="Helical" evidence="11">
    <location>
        <begin position="692"/>
        <end position="714"/>
    </location>
</feature>
<proteinExistence type="inferred from homology"/>
<dbReference type="PRINTS" id="PR00237">
    <property type="entry name" value="GPCRRHODOPSN"/>
</dbReference>
<feature type="transmembrane region" description="Helical" evidence="11">
    <location>
        <begin position="493"/>
        <end position="514"/>
    </location>
</feature>
<dbReference type="Pfam" id="PF00001">
    <property type="entry name" value="7tm_1"/>
    <property type="match status" value="1"/>
</dbReference>
<dbReference type="EMBL" id="KZ288193">
    <property type="protein sequence ID" value="PBC34136.1"/>
    <property type="molecule type" value="Genomic_DNA"/>
</dbReference>
<evidence type="ECO:0000256" key="2">
    <source>
        <dbReference type="ARBA" id="ARBA00010663"/>
    </source>
</evidence>
<evidence type="ECO:0000256" key="5">
    <source>
        <dbReference type="ARBA" id="ARBA00022989"/>
    </source>
</evidence>
<dbReference type="STRING" id="94128.A0A2A3ESE7"/>
<sequence>MWSQNPRERKRSINWNVVSTTVFPYRKFEIMMGKYQSARSKRYAAYKERMDLCVTIARTLANVLLYYRLFKTSLFIRRGTFYKCSGRVLINMKRIVSEGKSSDALNTENEMIPAIYDLSPRIRKASLNKVCGIKKLTFGHFERRNGCPSSLEWLGVRVSRAPCDKVWEKSNGLARTPDEHRPDPDGSLSIRFCRDMEGDLITSWTGNLTAMLHHLPCNNSFLGCVEECGFASSGFDHVCTAEKGTFASSMTLLCRPCDYSCDVNVSLVLSGLESVEGVFLSRFSRFKECNETDFPDQILECTATENATTEDLTVSCSHRTKLSSTGNRGRRLDWNFLFVAVFIVAGGLGNILVCLAVGLDKRLHNVTNYFLLSLAVADLLVSLFVMPLGAIPGFLGYWPFGVVWCNVYVTCDVLACSASIMHMCFISLGRYLGIRNPLRTRHTSTKRMVGFKIAAVWLLAMLVSSSITVLGIINPLNIMPRPGACVINNRAFFVFGSLIAFYIPMIVMVATYVLTVQLLRQKARFIAEHPERDQFRRLGGRYFSTKASSTATSTVETATPSSSRYTWRTSGGVGSDSLTKLNAEALYRRKHNRCRGARSAAKSQPQLNFAVNGASNPAGSGTGSTRLATKVDQATQTPENIGRETRNFTLKALKLQLNVTPNTLNLRFLPGRTKRRSLAANAVATEQKASKVLGLVFFMFVLCWAPFFLLNIFFAACPECSVPVHVVNVCLWLGYVSSTINPVIYTIFNRTFRAAFIRLLKCKCSRSARPRHRSVTESGRNAMSLCTPTALPLVISLQGTPLLTPTPNPTATPASATSYVTMMHRTPTSLYQYLQFHHRISRQVLNIDSREKWTECKLKSTRTNSSLQLEEKLAKNISHPRHHEKDVK</sequence>
<dbReference type="PANTHER" id="PTHR24247">
    <property type="entry name" value="5-HYDROXYTRYPTAMINE RECEPTOR"/>
    <property type="match status" value="1"/>
</dbReference>
<keyword evidence="9 13" id="KW-0675">Receptor</keyword>
<gene>
    <name evidence="13" type="ORF">APICC_09424</name>
</gene>
<dbReference type="InterPro" id="IPR000276">
    <property type="entry name" value="GPCR_Rhodpsn"/>
</dbReference>
<keyword evidence="3" id="KW-1003">Cell membrane</keyword>
<keyword evidence="14" id="KW-1185">Reference proteome</keyword>
<feature type="transmembrane region" description="Helical" evidence="11">
    <location>
        <begin position="407"/>
        <end position="428"/>
    </location>
</feature>
<dbReference type="GO" id="GO:0007210">
    <property type="term" value="P:serotonin receptor signaling pathway"/>
    <property type="evidence" value="ECO:0007669"/>
    <property type="project" value="TreeGrafter"/>
</dbReference>
<comment type="similarity">
    <text evidence="2">Belongs to the G-protein coupled receptor 1 family.</text>
</comment>
<dbReference type="GO" id="GO:0045202">
    <property type="term" value="C:synapse"/>
    <property type="evidence" value="ECO:0007669"/>
    <property type="project" value="GOC"/>
</dbReference>
<feature type="transmembrane region" description="Helical" evidence="11">
    <location>
        <begin position="449"/>
        <end position="473"/>
    </location>
</feature>
<keyword evidence="6" id="KW-0297">G-protein coupled receptor</keyword>
<evidence type="ECO:0000256" key="1">
    <source>
        <dbReference type="ARBA" id="ARBA00004651"/>
    </source>
</evidence>
<dbReference type="SUPFAM" id="SSF81321">
    <property type="entry name" value="Family A G protein-coupled receptor-like"/>
    <property type="match status" value="1"/>
</dbReference>
<feature type="transmembrane region" description="Helical" evidence="11">
    <location>
        <begin position="334"/>
        <end position="357"/>
    </location>
</feature>
<keyword evidence="7 11" id="KW-0472">Membrane</keyword>
<dbReference type="PROSITE" id="PS50262">
    <property type="entry name" value="G_PROTEIN_RECEP_F1_2"/>
    <property type="match status" value="1"/>
</dbReference>
<evidence type="ECO:0000313" key="13">
    <source>
        <dbReference type="EMBL" id="PBC34136.1"/>
    </source>
</evidence>
<dbReference type="FunFam" id="1.20.1070.10:FF:000367">
    <property type="entry name" value="Serotonin receptor 5-HT2 subtype"/>
    <property type="match status" value="1"/>
</dbReference>
<accession>A0A2A3ESE7</accession>
<evidence type="ECO:0000256" key="6">
    <source>
        <dbReference type="ARBA" id="ARBA00023040"/>
    </source>
</evidence>
<evidence type="ECO:0000256" key="4">
    <source>
        <dbReference type="ARBA" id="ARBA00022692"/>
    </source>
</evidence>
<dbReference type="Proteomes" id="UP000242457">
    <property type="component" value="Unassembled WGS sequence"/>
</dbReference>
<feature type="domain" description="G-protein coupled receptors family 1 profile" evidence="12">
    <location>
        <begin position="349"/>
        <end position="745"/>
    </location>
</feature>
<keyword evidence="5 11" id="KW-1133">Transmembrane helix</keyword>
<dbReference type="SMART" id="SM01381">
    <property type="entry name" value="7TM_GPCR_Srsx"/>
    <property type="match status" value="1"/>
</dbReference>
<dbReference type="GO" id="GO:0030594">
    <property type="term" value="F:neurotransmitter receptor activity"/>
    <property type="evidence" value="ECO:0007669"/>
    <property type="project" value="TreeGrafter"/>
</dbReference>
<evidence type="ECO:0000313" key="14">
    <source>
        <dbReference type="Proteomes" id="UP000242457"/>
    </source>
</evidence>
<evidence type="ECO:0000256" key="11">
    <source>
        <dbReference type="SAM" id="Phobius"/>
    </source>
</evidence>
<organism evidence="13 14">
    <name type="scientific">Apis cerana cerana</name>
    <name type="common">Oriental honeybee</name>
    <dbReference type="NCBI Taxonomy" id="94128"/>
    <lineage>
        <taxon>Eukaryota</taxon>
        <taxon>Metazoa</taxon>
        <taxon>Ecdysozoa</taxon>
        <taxon>Arthropoda</taxon>
        <taxon>Hexapoda</taxon>
        <taxon>Insecta</taxon>
        <taxon>Pterygota</taxon>
        <taxon>Neoptera</taxon>
        <taxon>Endopterygota</taxon>
        <taxon>Hymenoptera</taxon>
        <taxon>Apocrita</taxon>
        <taxon>Aculeata</taxon>
        <taxon>Apoidea</taxon>
        <taxon>Anthophila</taxon>
        <taxon>Apidae</taxon>
        <taxon>Apis</taxon>
    </lineage>
</organism>
<dbReference type="InterPro" id="IPR017452">
    <property type="entry name" value="GPCR_Rhodpsn_7TM"/>
</dbReference>
<keyword evidence="8" id="KW-1015">Disulfide bond</keyword>
<evidence type="ECO:0000256" key="3">
    <source>
        <dbReference type="ARBA" id="ARBA00022475"/>
    </source>
</evidence>
<evidence type="ECO:0000256" key="10">
    <source>
        <dbReference type="ARBA" id="ARBA00023224"/>
    </source>
</evidence>
<protein>
    <submittedName>
        <fullName evidence="13">5-hydroxytryptamine receptor 2B</fullName>
    </submittedName>
</protein>
<dbReference type="GO" id="GO:0007268">
    <property type="term" value="P:chemical synaptic transmission"/>
    <property type="evidence" value="ECO:0007669"/>
    <property type="project" value="TreeGrafter"/>
</dbReference>
<name>A0A2A3ESE7_APICC</name>
<evidence type="ECO:0000256" key="9">
    <source>
        <dbReference type="ARBA" id="ARBA00023170"/>
    </source>
</evidence>
<feature type="transmembrane region" description="Helical" evidence="11">
    <location>
        <begin position="726"/>
        <end position="748"/>
    </location>
</feature>
<dbReference type="GO" id="GO:0004993">
    <property type="term" value="F:G protein-coupled serotonin receptor activity"/>
    <property type="evidence" value="ECO:0007669"/>
    <property type="project" value="TreeGrafter"/>
</dbReference>
<dbReference type="GO" id="GO:0007187">
    <property type="term" value="P:G protein-coupled receptor signaling pathway, coupled to cyclic nucleotide second messenger"/>
    <property type="evidence" value="ECO:0007669"/>
    <property type="project" value="TreeGrafter"/>
</dbReference>
<dbReference type="Gene3D" id="1.20.1070.10">
    <property type="entry name" value="Rhodopsin 7-helix transmembrane proteins"/>
    <property type="match status" value="2"/>
</dbReference>
<dbReference type="GO" id="GO:0051378">
    <property type="term" value="F:serotonin binding"/>
    <property type="evidence" value="ECO:0007669"/>
    <property type="project" value="TreeGrafter"/>
</dbReference>
<evidence type="ECO:0000259" key="12">
    <source>
        <dbReference type="PROSITE" id="PS50262"/>
    </source>
</evidence>
<dbReference type="AlphaFoldDB" id="A0A2A3ESE7"/>
<keyword evidence="10" id="KW-0807">Transducer</keyword>
<dbReference type="FunFam" id="1.20.1070.10:FF:000523">
    <property type="entry name" value="5-hydroxytryptamine receptor 2B"/>
    <property type="match status" value="1"/>
</dbReference>
<dbReference type="OrthoDB" id="5859976at2759"/>